<feature type="domain" description="Carboxylesterase type B" evidence="6">
    <location>
        <begin position="63"/>
        <end position="634"/>
    </location>
</feature>
<dbReference type="Pfam" id="PF00135">
    <property type="entry name" value="COesterase"/>
    <property type="match status" value="1"/>
</dbReference>
<evidence type="ECO:0000256" key="5">
    <source>
        <dbReference type="SAM" id="Phobius"/>
    </source>
</evidence>
<feature type="region of interest" description="Disordered" evidence="4">
    <location>
        <begin position="1"/>
        <end position="30"/>
    </location>
</feature>
<accession>A0AAW0W4P9</accession>
<evidence type="ECO:0000256" key="2">
    <source>
        <dbReference type="ARBA" id="ARBA00022729"/>
    </source>
</evidence>
<reference evidence="7 8" key="1">
    <citation type="journal article" date="2024" name="BMC Genomics">
        <title>Genome assembly of redclaw crayfish (Cherax quadricarinatus) provides insights into its immune adaptation and hypoxia tolerance.</title>
        <authorList>
            <person name="Liu Z."/>
            <person name="Zheng J."/>
            <person name="Li H."/>
            <person name="Fang K."/>
            <person name="Wang S."/>
            <person name="He J."/>
            <person name="Zhou D."/>
            <person name="Weng S."/>
            <person name="Chi M."/>
            <person name="Gu Z."/>
            <person name="He J."/>
            <person name="Li F."/>
            <person name="Wang M."/>
        </authorList>
    </citation>
    <scope>NUCLEOTIDE SEQUENCE [LARGE SCALE GENOMIC DNA]</scope>
    <source>
        <strain evidence="7">ZL_2023a</strain>
    </source>
</reference>
<name>A0AAW0W4P9_CHEQU</name>
<keyword evidence="5" id="KW-0472">Membrane</keyword>
<keyword evidence="2" id="KW-0732">Signal</keyword>
<protein>
    <recommendedName>
        <fullName evidence="6">Carboxylesterase type B domain-containing protein</fullName>
    </recommendedName>
</protein>
<organism evidence="7 8">
    <name type="scientific">Cherax quadricarinatus</name>
    <name type="common">Australian red claw crayfish</name>
    <dbReference type="NCBI Taxonomy" id="27406"/>
    <lineage>
        <taxon>Eukaryota</taxon>
        <taxon>Metazoa</taxon>
        <taxon>Ecdysozoa</taxon>
        <taxon>Arthropoda</taxon>
        <taxon>Crustacea</taxon>
        <taxon>Multicrustacea</taxon>
        <taxon>Malacostraca</taxon>
        <taxon>Eumalacostraca</taxon>
        <taxon>Eucarida</taxon>
        <taxon>Decapoda</taxon>
        <taxon>Pleocyemata</taxon>
        <taxon>Astacidea</taxon>
        <taxon>Parastacoidea</taxon>
        <taxon>Parastacidae</taxon>
        <taxon>Cherax</taxon>
    </lineage>
</organism>
<feature type="transmembrane region" description="Helical" evidence="5">
    <location>
        <begin position="39"/>
        <end position="58"/>
    </location>
</feature>
<dbReference type="AlphaFoldDB" id="A0AAW0W4P9"/>
<proteinExistence type="inferred from homology"/>
<evidence type="ECO:0000256" key="1">
    <source>
        <dbReference type="ARBA" id="ARBA00005964"/>
    </source>
</evidence>
<dbReference type="InterPro" id="IPR029058">
    <property type="entry name" value="AB_hydrolase_fold"/>
</dbReference>
<evidence type="ECO:0000256" key="4">
    <source>
        <dbReference type="SAM" id="MobiDB-lite"/>
    </source>
</evidence>
<dbReference type="InterPro" id="IPR002018">
    <property type="entry name" value="CarbesteraseB"/>
</dbReference>
<evidence type="ECO:0000256" key="3">
    <source>
        <dbReference type="ARBA" id="ARBA00023180"/>
    </source>
</evidence>
<dbReference type="PROSITE" id="PS00941">
    <property type="entry name" value="CARBOXYLESTERASE_B_2"/>
    <property type="match status" value="1"/>
</dbReference>
<feature type="region of interest" description="Disordered" evidence="4">
    <location>
        <begin position="797"/>
        <end position="818"/>
    </location>
</feature>
<feature type="transmembrane region" description="Helical" evidence="5">
    <location>
        <begin position="758"/>
        <end position="788"/>
    </location>
</feature>
<keyword evidence="5" id="KW-1133">Transmembrane helix</keyword>
<gene>
    <name evidence="7" type="ORF">OTU49_011600</name>
</gene>
<comment type="similarity">
    <text evidence="1">Belongs to the type-B carboxylesterase/lipase family.</text>
</comment>
<evidence type="ECO:0000313" key="7">
    <source>
        <dbReference type="EMBL" id="KAK8723910.1"/>
    </source>
</evidence>
<dbReference type="SUPFAM" id="SSF53474">
    <property type="entry name" value="alpha/beta-Hydrolases"/>
    <property type="match status" value="1"/>
</dbReference>
<dbReference type="InterPro" id="IPR019819">
    <property type="entry name" value="Carboxylesterase_B_CS"/>
</dbReference>
<evidence type="ECO:0000259" key="6">
    <source>
        <dbReference type="Pfam" id="PF00135"/>
    </source>
</evidence>
<dbReference type="EMBL" id="JARKIK010000088">
    <property type="protein sequence ID" value="KAK8723910.1"/>
    <property type="molecule type" value="Genomic_DNA"/>
</dbReference>
<dbReference type="Gene3D" id="3.40.50.1820">
    <property type="entry name" value="alpha/beta hydrolase"/>
    <property type="match status" value="1"/>
</dbReference>
<sequence>MQHATFGGTSGSRRRLSEASGVTTCELDGGGSHPPAMSFSLVGVMLLLLLSMVGAVGGEKRSPRVVTTKYGKLRGSIRPLPNKHLRPVEVFLGVPYATPPIGSNRFSPTRTPSPWAGERMADQYGPVCPQHLPELWEEESESMVPRQRLAHIRRLANYLTHQAEDCLYLNVYVPSLVADTTGHRALPVIVYIHGESYEWGAANPYDGSVLAAYGEVIVITLNYRLGPLGFLNNNAHPSGRGHVTNHGIMDQIAALHWVQENIGAFGGDPGSVTLLGHGTGAACIHFLMASAAVVPGLFHRAVLMSGSALSPWATVGTPTHYALQFGRALNCTANLPAGISLHDPEFQPSNEELDQMVNCLKEKPLEELQAVHIAAPQFLYAFGPSVDGIVIKNDFRRELRKRADEVSREYDLMFGVVPHDSFNVFTNNEIENGFDLEHRDRIFRTLVRNSYDYHLNEVYISVVNEYTDWERPNAHPTATRDATLDALSDARYVAPLINTANNIRIGDKNQFFYVFDHTAKQSDNPYAVKGAVHGDELPFVFGAPLVGELGVFSGNWTHQDRMVAEAMLTYLANFAKAGNPNFRAEQDMYIDVKEKYRFKNLIWDKYDPVYQKYLEISPRPRLRDHYRAHQLALWTWLVPQLQRVGHLEFLTLRDPESEDVNPEDQLQELSVLHHLFSKHDDHDLYSGVVRPLQHMAGHYILPSTTTTSELLVTTPSSLSNFFSTPRTTLNISDPRPFPDVTPNDKIHAEATMPEAVDYIAYSTALSVTIAIGVSLLILNILIFAGVYYQRDRSRLGDKTEQQSQQNSQSSSEQQMAAISSASGPILGSTINLEVTKSPLTATSSLKAPLSPLTHTQPFTHISECPPAFADTPVSREAGGHCIAVAPPTIPNGSATL</sequence>
<keyword evidence="5" id="KW-0812">Transmembrane</keyword>
<keyword evidence="3" id="KW-0325">Glycoprotein</keyword>
<comment type="caution">
    <text evidence="7">The sequence shown here is derived from an EMBL/GenBank/DDBJ whole genome shotgun (WGS) entry which is preliminary data.</text>
</comment>
<dbReference type="PANTHER" id="PTHR43903">
    <property type="entry name" value="NEUROLIGIN"/>
    <property type="match status" value="1"/>
</dbReference>
<dbReference type="InterPro" id="IPR051093">
    <property type="entry name" value="Neuroligin/BSAL"/>
</dbReference>
<keyword evidence="8" id="KW-1185">Reference proteome</keyword>
<feature type="non-terminal residue" evidence="7">
    <location>
        <position position="896"/>
    </location>
</feature>
<dbReference type="Proteomes" id="UP001445076">
    <property type="component" value="Unassembled WGS sequence"/>
</dbReference>
<feature type="compositionally biased region" description="Low complexity" evidence="4">
    <location>
        <begin position="801"/>
        <end position="818"/>
    </location>
</feature>
<evidence type="ECO:0000313" key="8">
    <source>
        <dbReference type="Proteomes" id="UP001445076"/>
    </source>
</evidence>